<feature type="transmembrane region" description="Helical" evidence="6">
    <location>
        <begin position="118"/>
        <end position="138"/>
    </location>
</feature>
<dbReference type="InterPro" id="IPR010432">
    <property type="entry name" value="RDD"/>
</dbReference>
<evidence type="ECO:0000313" key="9">
    <source>
        <dbReference type="Proteomes" id="UP000664654"/>
    </source>
</evidence>
<dbReference type="EMBL" id="JAFKCV010000001">
    <property type="protein sequence ID" value="MBN7823891.1"/>
    <property type="molecule type" value="Genomic_DNA"/>
</dbReference>
<dbReference type="AlphaFoldDB" id="A0A939IPX6"/>
<name>A0A939IPX6_9ALTE</name>
<keyword evidence="9" id="KW-1185">Reference proteome</keyword>
<evidence type="ECO:0000256" key="4">
    <source>
        <dbReference type="ARBA" id="ARBA00022989"/>
    </source>
</evidence>
<comment type="caution">
    <text evidence="8">The sequence shown here is derived from an EMBL/GenBank/DDBJ whole genome shotgun (WGS) entry which is preliminary data.</text>
</comment>
<gene>
    <name evidence="8" type="ORF">J0A66_01515</name>
</gene>
<evidence type="ECO:0000256" key="5">
    <source>
        <dbReference type="ARBA" id="ARBA00023136"/>
    </source>
</evidence>
<keyword evidence="5 6" id="KW-0472">Membrane</keyword>
<keyword evidence="2" id="KW-1003">Cell membrane</keyword>
<evidence type="ECO:0000256" key="6">
    <source>
        <dbReference type="SAM" id="Phobius"/>
    </source>
</evidence>
<evidence type="ECO:0000313" key="8">
    <source>
        <dbReference type="EMBL" id="MBN7823891.1"/>
    </source>
</evidence>
<protein>
    <submittedName>
        <fullName evidence="8">RDD family protein</fullName>
    </submittedName>
</protein>
<feature type="transmembrane region" description="Helical" evidence="6">
    <location>
        <begin position="67"/>
        <end position="89"/>
    </location>
</feature>
<sequence>MAEQTETFPRAGFFRRLAAMIYDALVAVAVFMVAGILVTVVLILLLENAVLDKQGYQHSMEVIGQSHLYRGIIFAWSVAWVLGFFLWFWRNGGQTIGMRAWRLRLFSTDDRPLGYGRALLRLVCSLGGLGSLLVLLDFKHKQSLQDRLAGTEMLVLSKDANHHKAWQDLQG</sequence>
<dbReference type="PANTHER" id="PTHR36115">
    <property type="entry name" value="PROLINE-RICH ANTIGEN HOMOLOG-RELATED"/>
    <property type="match status" value="1"/>
</dbReference>
<keyword evidence="4 6" id="KW-1133">Transmembrane helix</keyword>
<dbReference type="RefSeq" id="WP_206571995.1">
    <property type="nucleotide sequence ID" value="NZ_JAFKCV010000001.1"/>
</dbReference>
<evidence type="ECO:0000256" key="1">
    <source>
        <dbReference type="ARBA" id="ARBA00004651"/>
    </source>
</evidence>
<reference evidence="8" key="1">
    <citation type="submission" date="2021-03" db="EMBL/GenBank/DDBJ databases">
        <title>novel species isolated from a fishpond in China.</title>
        <authorList>
            <person name="Lu H."/>
            <person name="Cai Z."/>
        </authorList>
    </citation>
    <scope>NUCLEOTIDE SEQUENCE</scope>
    <source>
        <strain evidence="8">JCM 30855</strain>
    </source>
</reference>
<comment type="subcellular location">
    <subcellularLocation>
        <location evidence="1">Cell membrane</location>
        <topology evidence="1">Multi-pass membrane protein</topology>
    </subcellularLocation>
</comment>
<dbReference type="PANTHER" id="PTHR36115:SF10">
    <property type="entry name" value="RDD DOMAIN-CONTAINING PROTEIN"/>
    <property type="match status" value="1"/>
</dbReference>
<evidence type="ECO:0000259" key="7">
    <source>
        <dbReference type="Pfam" id="PF06271"/>
    </source>
</evidence>
<organism evidence="8 9">
    <name type="scientific">Bowmanella dokdonensis</name>
    <dbReference type="NCBI Taxonomy" id="751969"/>
    <lineage>
        <taxon>Bacteria</taxon>
        <taxon>Pseudomonadati</taxon>
        <taxon>Pseudomonadota</taxon>
        <taxon>Gammaproteobacteria</taxon>
        <taxon>Alteromonadales</taxon>
        <taxon>Alteromonadaceae</taxon>
        <taxon>Bowmanella</taxon>
    </lineage>
</organism>
<proteinExistence type="predicted"/>
<dbReference type="Proteomes" id="UP000664654">
    <property type="component" value="Unassembled WGS sequence"/>
</dbReference>
<keyword evidence="3 6" id="KW-0812">Transmembrane</keyword>
<dbReference type="Pfam" id="PF06271">
    <property type="entry name" value="RDD"/>
    <property type="match status" value="1"/>
</dbReference>
<dbReference type="InterPro" id="IPR051791">
    <property type="entry name" value="Pra-immunoreactive"/>
</dbReference>
<feature type="domain" description="RDD" evidence="7">
    <location>
        <begin position="11"/>
        <end position="150"/>
    </location>
</feature>
<feature type="transmembrane region" description="Helical" evidence="6">
    <location>
        <begin position="20"/>
        <end position="46"/>
    </location>
</feature>
<accession>A0A939IPX6</accession>
<evidence type="ECO:0000256" key="2">
    <source>
        <dbReference type="ARBA" id="ARBA00022475"/>
    </source>
</evidence>
<dbReference type="GO" id="GO:0005886">
    <property type="term" value="C:plasma membrane"/>
    <property type="evidence" value="ECO:0007669"/>
    <property type="project" value="UniProtKB-SubCell"/>
</dbReference>
<evidence type="ECO:0000256" key="3">
    <source>
        <dbReference type="ARBA" id="ARBA00022692"/>
    </source>
</evidence>